<accession>A0A6M3M6X6</accession>
<sequence length="59" mass="6755">MVEVNNLSGKDEKEMELTKADVKFLSRCREMNFGIFDTVVVKDGSPVMAKRSEPQEKFD</sequence>
<evidence type="ECO:0000313" key="1">
    <source>
        <dbReference type="EMBL" id="QJB03517.1"/>
    </source>
</evidence>
<name>A0A6M3M6X6_9ZZZZ</name>
<organism evidence="1">
    <name type="scientific">viral metagenome</name>
    <dbReference type="NCBI Taxonomy" id="1070528"/>
    <lineage>
        <taxon>unclassified sequences</taxon>
        <taxon>metagenomes</taxon>
        <taxon>organismal metagenomes</taxon>
    </lineage>
</organism>
<evidence type="ECO:0000313" key="2">
    <source>
        <dbReference type="EMBL" id="QJH92784.1"/>
    </source>
</evidence>
<gene>
    <name evidence="2" type="ORF">MM171A02369_0005</name>
    <name evidence="1" type="ORF">MM171B00685_0022</name>
</gene>
<proteinExistence type="predicted"/>
<dbReference type="EMBL" id="MT143849">
    <property type="protein sequence ID" value="QJB03517.1"/>
    <property type="molecule type" value="Genomic_DNA"/>
</dbReference>
<dbReference type="AlphaFoldDB" id="A0A6M3M6X6"/>
<dbReference type="EMBL" id="MT143920">
    <property type="protein sequence ID" value="QJH92784.1"/>
    <property type="molecule type" value="Genomic_DNA"/>
</dbReference>
<reference evidence="1" key="1">
    <citation type="submission" date="2020-03" db="EMBL/GenBank/DDBJ databases">
        <title>The deep terrestrial virosphere.</title>
        <authorList>
            <person name="Holmfeldt K."/>
            <person name="Nilsson E."/>
            <person name="Simone D."/>
            <person name="Lopez-Fernandez M."/>
            <person name="Wu X."/>
            <person name="de Brujin I."/>
            <person name="Lundin D."/>
            <person name="Andersson A."/>
            <person name="Bertilsson S."/>
            <person name="Dopson M."/>
        </authorList>
    </citation>
    <scope>NUCLEOTIDE SEQUENCE</scope>
    <source>
        <strain evidence="2">MM171A02369</strain>
        <strain evidence="1">MM171B00685</strain>
    </source>
</reference>
<protein>
    <submittedName>
        <fullName evidence="1">Uncharacterized protein</fullName>
    </submittedName>
</protein>